<gene>
    <name evidence="2" type="ORF">SUNI508_01406</name>
</gene>
<evidence type="ECO:0000313" key="2">
    <source>
        <dbReference type="EMBL" id="KAK9417649.1"/>
    </source>
</evidence>
<evidence type="ECO:0000256" key="1">
    <source>
        <dbReference type="SAM" id="MobiDB-lite"/>
    </source>
</evidence>
<protein>
    <submittedName>
        <fullName evidence="2">Uncharacterized protein</fullName>
    </submittedName>
</protein>
<feature type="region of interest" description="Disordered" evidence="1">
    <location>
        <begin position="109"/>
        <end position="135"/>
    </location>
</feature>
<organism evidence="2 3">
    <name type="scientific">Seiridium unicorne</name>
    <dbReference type="NCBI Taxonomy" id="138068"/>
    <lineage>
        <taxon>Eukaryota</taxon>
        <taxon>Fungi</taxon>
        <taxon>Dikarya</taxon>
        <taxon>Ascomycota</taxon>
        <taxon>Pezizomycotina</taxon>
        <taxon>Sordariomycetes</taxon>
        <taxon>Xylariomycetidae</taxon>
        <taxon>Amphisphaeriales</taxon>
        <taxon>Sporocadaceae</taxon>
        <taxon>Seiridium</taxon>
    </lineage>
</organism>
<reference evidence="2 3" key="1">
    <citation type="journal article" date="2024" name="J. Plant Pathol.">
        <title>Sequence and assembly of the genome of Seiridium unicorne, isolate CBS 538.82, causal agent of cypress canker disease.</title>
        <authorList>
            <person name="Scali E."/>
            <person name="Rocca G.D."/>
            <person name="Danti R."/>
            <person name="Garbelotto M."/>
            <person name="Barberini S."/>
            <person name="Baroncelli R."/>
            <person name="Emiliani G."/>
        </authorList>
    </citation>
    <scope>NUCLEOTIDE SEQUENCE [LARGE SCALE GENOMIC DNA]</scope>
    <source>
        <strain evidence="2 3">BM-138-508</strain>
    </source>
</reference>
<comment type="caution">
    <text evidence="2">The sequence shown here is derived from an EMBL/GenBank/DDBJ whole genome shotgun (WGS) entry which is preliminary data.</text>
</comment>
<name>A0ABR2USN1_9PEZI</name>
<proteinExistence type="predicted"/>
<keyword evidence="3" id="KW-1185">Reference proteome</keyword>
<dbReference type="Proteomes" id="UP001408356">
    <property type="component" value="Unassembled WGS sequence"/>
</dbReference>
<feature type="compositionally biased region" description="Polar residues" evidence="1">
    <location>
        <begin position="119"/>
        <end position="135"/>
    </location>
</feature>
<accession>A0ABR2USN1</accession>
<evidence type="ECO:0000313" key="3">
    <source>
        <dbReference type="Proteomes" id="UP001408356"/>
    </source>
</evidence>
<sequence length="202" mass="22738">MTMKAGIIYTGYFFRLRKSLNHHVSLQRPLKLTQLTTVDQEPCPQRSDTETIHHFTQYLTKGLPDLFKEASEVDSQALTENLLETVIVNVQTLMQQYISKLEEPKIVLETDQLHPPQSPLSSERTDSTSGSDYSTMTTTVLETPPNTEFSSAAVLCDSPGHYGGFWPSFKDVEDIVADAKCLPGFDFADPLPNFDVSFENWD</sequence>
<dbReference type="EMBL" id="JARVKF010000396">
    <property type="protein sequence ID" value="KAK9417649.1"/>
    <property type="molecule type" value="Genomic_DNA"/>
</dbReference>